<feature type="compositionally biased region" description="Polar residues" evidence="1">
    <location>
        <begin position="91"/>
        <end position="101"/>
    </location>
</feature>
<organism evidence="2 3">
    <name type="scientific">Marasmius tenuissimus</name>
    <dbReference type="NCBI Taxonomy" id="585030"/>
    <lineage>
        <taxon>Eukaryota</taxon>
        <taxon>Fungi</taxon>
        <taxon>Dikarya</taxon>
        <taxon>Basidiomycota</taxon>
        <taxon>Agaricomycotina</taxon>
        <taxon>Agaricomycetes</taxon>
        <taxon>Agaricomycetidae</taxon>
        <taxon>Agaricales</taxon>
        <taxon>Marasmiineae</taxon>
        <taxon>Marasmiaceae</taxon>
        <taxon>Marasmius</taxon>
    </lineage>
</organism>
<comment type="caution">
    <text evidence="2">The sequence shown here is derived from an EMBL/GenBank/DDBJ whole genome shotgun (WGS) entry which is preliminary data.</text>
</comment>
<dbReference type="Proteomes" id="UP001437256">
    <property type="component" value="Unassembled WGS sequence"/>
</dbReference>
<accession>A0ABR2Z7E4</accession>
<evidence type="ECO:0000313" key="2">
    <source>
        <dbReference type="EMBL" id="KAL0056919.1"/>
    </source>
</evidence>
<evidence type="ECO:0000313" key="3">
    <source>
        <dbReference type="Proteomes" id="UP001437256"/>
    </source>
</evidence>
<feature type="region of interest" description="Disordered" evidence="1">
    <location>
        <begin position="1"/>
        <end position="20"/>
    </location>
</feature>
<dbReference type="EMBL" id="JBBXMP010000813">
    <property type="protein sequence ID" value="KAL0056919.1"/>
    <property type="molecule type" value="Genomic_DNA"/>
</dbReference>
<reference evidence="2 3" key="1">
    <citation type="submission" date="2024-05" db="EMBL/GenBank/DDBJ databases">
        <title>A draft genome resource for the thread blight pathogen Marasmius tenuissimus strain MS-2.</title>
        <authorList>
            <person name="Yulfo-Soto G.E."/>
            <person name="Baruah I.K."/>
            <person name="Amoako-Attah I."/>
            <person name="Bukari Y."/>
            <person name="Meinhardt L.W."/>
            <person name="Bailey B.A."/>
            <person name="Cohen S.P."/>
        </authorList>
    </citation>
    <scope>NUCLEOTIDE SEQUENCE [LARGE SCALE GENOMIC DNA]</scope>
    <source>
        <strain evidence="2 3">MS-2</strain>
    </source>
</reference>
<sequence>MSSPELNSTHRTSSYNFNSNTNATLKHIDSLGANTTTTTNTNTTSPSLVYHITNNNCQTVNINGLTDAGVNLGRGSVVHREHTQAEPVPNAPNTQQQNYPNEASVTEPAPAVGMMNYPAFSAALAIGAGWMYRAFLGVSGIMDNTTAVEDVTNAQITEEVLDEDEA</sequence>
<proteinExistence type="predicted"/>
<protein>
    <submittedName>
        <fullName evidence="2">Uncharacterized protein</fullName>
    </submittedName>
</protein>
<feature type="region of interest" description="Disordered" evidence="1">
    <location>
        <begin position="80"/>
        <end position="101"/>
    </location>
</feature>
<name>A0ABR2Z7E4_9AGAR</name>
<keyword evidence="3" id="KW-1185">Reference proteome</keyword>
<gene>
    <name evidence="2" type="ORF">AAF712_016466</name>
</gene>
<evidence type="ECO:0000256" key="1">
    <source>
        <dbReference type="SAM" id="MobiDB-lite"/>
    </source>
</evidence>